<dbReference type="SUPFAM" id="SSF53300">
    <property type="entry name" value="vWA-like"/>
    <property type="match status" value="1"/>
</dbReference>
<evidence type="ECO:0000259" key="5">
    <source>
        <dbReference type="PROSITE" id="PS50234"/>
    </source>
</evidence>
<feature type="chain" id="PRO_5039307730" evidence="4">
    <location>
        <begin position="17"/>
        <end position="807"/>
    </location>
</feature>
<dbReference type="InterPro" id="IPR036514">
    <property type="entry name" value="SGNH_hydro_sf"/>
</dbReference>
<dbReference type="InterPro" id="IPR013830">
    <property type="entry name" value="SGNH_hydro"/>
</dbReference>
<dbReference type="Gene3D" id="3.40.50.410">
    <property type="entry name" value="von Willebrand factor, type A domain"/>
    <property type="match status" value="1"/>
</dbReference>
<evidence type="ECO:0000256" key="1">
    <source>
        <dbReference type="PIRSR" id="PIRSR637460-1"/>
    </source>
</evidence>
<dbReference type="InterPro" id="IPR037460">
    <property type="entry name" value="SEST-like"/>
</dbReference>
<dbReference type="PANTHER" id="PTHR37981:SF1">
    <property type="entry name" value="SGNH HYDROLASE-TYPE ESTERASE DOMAIN-CONTAINING PROTEIN"/>
    <property type="match status" value="1"/>
</dbReference>
<evidence type="ECO:0000256" key="4">
    <source>
        <dbReference type="SAM" id="SignalP"/>
    </source>
</evidence>
<dbReference type="CDD" id="cd00198">
    <property type="entry name" value="vWFA"/>
    <property type="match status" value="1"/>
</dbReference>
<feature type="signal peptide" evidence="4">
    <location>
        <begin position="1"/>
        <end position="16"/>
    </location>
</feature>
<feature type="active site" evidence="1">
    <location>
        <position position="634"/>
    </location>
</feature>
<feature type="domain" description="VWFA" evidence="5">
    <location>
        <begin position="28"/>
        <end position="225"/>
    </location>
</feature>
<keyword evidence="4" id="KW-0732">Signal</keyword>
<dbReference type="InterPro" id="IPR036465">
    <property type="entry name" value="vWFA_dom_sf"/>
</dbReference>
<dbReference type="GO" id="GO:0006629">
    <property type="term" value="P:lipid metabolic process"/>
    <property type="evidence" value="ECO:0007669"/>
    <property type="project" value="TreeGrafter"/>
</dbReference>
<keyword evidence="7" id="KW-1185">Reference proteome</keyword>
<gene>
    <name evidence="6" type="ORF">J4E96_04845</name>
</gene>
<dbReference type="RefSeq" id="WP_227424659.1">
    <property type="nucleotide sequence ID" value="NZ_CP071868.1"/>
</dbReference>
<dbReference type="AlphaFoldDB" id="A0A8A4ZG07"/>
<feature type="active site" description="Nucleophile" evidence="1">
    <location>
        <position position="360"/>
    </location>
</feature>
<dbReference type="GO" id="GO:0016788">
    <property type="term" value="F:hydrolase activity, acting on ester bonds"/>
    <property type="evidence" value="ECO:0007669"/>
    <property type="project" value="InterPro"/>
</dbReference>
<dbReference type="EMBL" id="CP071868">
    <property type="protein sequence ID" value="QTE30331.1"/>
    <property type="molecule type" value="Genomic_DNA"/>
</dbReference>
<keyword evidence="2" id="KW-1015">Disulfide bond</keyword>
<accession>A0A8A4ZG07</accession>
<protein>
    <submittedName>
        <fullName evidence="6">VWA domain-containing protein</fullName>
    </submittedName>
</protein>
<dbReference type="SMART" id="SM00327">
    <property type="entry name" value="VWA"/>
    <property type="match status" value="1"/>
</dbReference>
<name>A0A8A4ZG07_9MICO</name>
<evidence type="ECO:0000256" key="2">
    <source>
        <dbReference type="PIRSR" id="PIRSR637460-2"/>
    </source>
</evidence>
<feature type="disulfide bond" evidence="2">
    <location>
        <begin position="385"/>
        <end position="407"/>
    </location>
</feature>
<feature type="disulfide bond" evidence="2">
    <location>
        <begin position="546"/>
        <end position="600"/>
    </location>
</feature>
<proteinExistence type="predicted"/>
<keyword evidence="3" id="KW-1133">Transmembrane helix</keyword>
<evidence type="ECO:0000313" key="6">
    <source>
        <dbReference type="EMBL" id="QTE30331.1"/>
    </source>
</evidence>
<dbReference type="Pfam" id="PF13472">
    <property type="entry name" value="Lipase_GDSL_2"/>
    <property type="match status" value="1"/>
</dbReference>
<dbReference type="PANTHER" id="PTHR37981">
    <property type="entry name" value="LIPASE 2"/>
    <property type="match status" value="1"/>
</dbReference>
<evidence type="ECO:0000313" key="7">
    <source>
        <dbReference type="Proteomes" id="UP000663937"/>
    </source>
</evidence>
<feature type="transmembrane region" description="Helical" evidence="3">
    <location>
        <begin position="776"/>
        <end position="796"/>
    </location>
</feature>
<dbReference type="Gene3D" id="3.40.50.1110">
    <property type="entry name" value="SGNH hydrolase"/>
    <property type="match status" value="1"/>
</dbReference>
<dbReference type="SUPFAM" id="SSF52266">
    <property type="entry name" value="SGNH hydrolase"/>
    <property type="match status" value="1"/>
</dbReference>
<dbReference type="Proteomes" id="UP000663937">
    <property type="component" value="Chromosome"/>
</dbReference>
<dbReference type="Pfam" id="PF13519">
    <property type="entry name" value="VWA_2"/>
    <property type="match status" value="1"/>
</dbReference>
<dbReference type="KEGG" id="psic:J4E96_04845"/>
<keyword evidence="3" id="KW-0472">Membrane</keyword>
<dbReference type="InterPro" id="IPR002035">
    <property type="entry name" value="VWF_A"/>
</dbReference>
<organism evidence="6 7">
    <name type="scientific">Pengzhenrongella sicca</name>
    <dbReference type="NCBI Taxonomy" id="2819238"/>
    <lineage>
        <taxon>Bacteria</taxon>
        <taxon>Bacillati</taxon>
        <taxon>Actinomycetota</taxon>
        <taxon>Actinomycetes</taxon>
        <taxon>Micrococcales</taxon>
        <taxon>Pengzhenrongella</taxon>
    </lineage>
</organism>
<reference evidence="6" key="1">
    <citation type="submission" date="2021-03" db="EMBL/GenBank/DDBJ databases">
        <title>Pengzhenrongella sicca gen. nov., sp. nov., a new member of suborder Micrococcineae isolated from High-Arctic tundra soil.</title>
        <authorList>
            <person name="Peng F."/>
        </authorList>
    </citation>
    <scope>NUCLEOTIDE SEQUENCE</scope>
    <source>
        <strain evidence="6">LRZ-2</strain>
    </source>
</reference>
<keyword evidence="3" id="KW-0812">Transmembrane</keyword>
<evidence type="ECO:0000256" key="3">
    <source>
        <dbReference type="SAM" id="Phobius"/>
    </source>
</evidence>
<dbReference type="PROSITE" id="PS50234">
    <property type="entry name" value="VWFA"/>
    <property type="match status" value="1"/>
</dbReference>
<sequence>MLVGFLATFLAGPAVADDTTDPFGLHTPILVVLDTSGSMNEQVPEPETQTVAMTRIMAARAAVLDLVGSLGAGQSFGLIAYPGRNAPQVDGCSVGRVEVTPGALDVASASAAVRRLEPDGETPTGPALQNAADQLRDTYGDDTTGVIVLVSDGESNCGDIPVCDVAKQIRDSGLDVQVNTVGLELEGAAEQEMQCIADATGGRYIDVAARDNLTDAINESAHGALSVQATAPDKLHAVAGTSQDGLPTFTVALGSTGRVTASDVRVSLVISVDGNPGAVLVPRPVRFLGNVDTGTTQTVTFAVRPEAEVLGDVTWTVTATARNASPAIVTSNITLSDSLSPGQLGGVLEGVRTVAVVGDSYSSGEGGDVFYQDDTEGFPDQDSKCHRTANTYAGQIWGEKETTIIACSGAVTADFFAPDQSGDMKVRPQLLALRDLAISKSSPDAVFLTIGGNDAGFGGVATRCVIGARCDVSVSIGYKGVRTATADALENAMAVLPDVTDVIRAVDAAVNDRTAQRARGGGVIPIIVLPYPQILPETLAAGRDGCVLGLGTAELALLNGFENALNAAVTNAAYTVANEDRPVYVVNDVVNAFQPNHTACEGGDLSFVNIPSTAELGSSAVHFIDANERQQLLHPTADGYAAEARTIIAWSHSNAASEQKTTGTPVWSPQVVEHDVSWLDKVFAPGGARTQAGGATKVDADGFLPETTVIIRLHSSPRVLGTVTADKDGHVTAWERLPAGVPTGQHTLIAEGSAPDGTTIAVTRTITVMPQGGPSLYAALLVGVLLLGAGLLAGPWRSSKAMTRSRS</sequence>